<feature type="compositionally biased region" description="Basic and acidic residues" evidence="1">
    <location>
        <begin position="208"/>
        <end position="219"/>
    </location>
</feature>
<proteinExistence type="predicted"/>
<sequence length="584" mass="66219">MEEQFLPGKGSSAVDLKVIDMLSDLHLLVLEQVLIWGETEITHIALSRKRYILLKYREVWVRKFLKSWKNNFVPDKGSSAVDLKVIYMLSDLHLLVLEELREQALAQGLKWTRTSAEDISDQPAGETDGVKAVAADVDATAEKIDEQVAEPSADVETSVGESFEPALEVPDEETRPSSADDVDFIIKKVIEDTALMGPAEENQEVDASADRDQPAATTEERHWFDLPYEDLMARFDAERKFFTASDTDEDIEQVDVFTDEEIEAERPSFGTDVGNVQLQSVDEDQQVQFSVEEPSAYEAMYLEYIMLSIPLDISFPSAGMEVTKITLGKTIKIPGVDARTLHLDNLTKISADDKGKKILVEKDPVKGNPAKEHYFLICADIDLLVNLRAQVIEAVDQFFHSFSFKKLATINIEELSRKEEQVLIWGETEITHIALSRKRYILLKYREVWVRKFLKSWKNNFVPDKGSSAVDLKVIYMLSDLHLLVLEELREQALAQGLKWTRTYASITTSFGDFGELEEELEEAAVRCQLVFRPIGSSIQVVLSSFRFELLWTPVVEACIEDERQYRAPYLPAGLVVSRYETNG</sequence>
<feature type="region of interest" description="Disordered" evidence="1">
    <location>
        <begin position="195"/>
        <end position="219"/>
    </location>
</feature>
<evidence type="ECO:0000313" key="2">
    <source>
        <dbReference type="EMBL" id="KZV42517.1"/>
    </source>
</evidence>
<protein>
    <submittedName>
        <fullName evidence="2">Uncharacterized protein</fullName>
    </submittedName>
</protein>
<feature type="region of interest" description="Disordered" evidence="1">
    <location>
        <begin position="144"/>
        <end position="180"/>
    </location>
</feature>
<keyword evidence="3" id="KW-1185">Reference proteome</keyword>
<name>A0A2Z7C729_9LAMI</name>
<organism evidence="2 3">
    <name type="scientific">Dorcoceras hygrometricum</name>
    <dbReference type="NCBI Taxonomy" id="472368"/>
    <lineage>
        <taxon>Eukaryota</taxon>
        <taxon>Viridiplantae</taxon>
        <taxon>Streptophyta</taxon>
        <taxon>Embryophyta</taxon>
        <taxon>Tracheophyta</taxon>
        <taxon>Spermatophyta</taxon>
        <taxon>Magnoliopsida</taxon>
        <taxon>eudicotyledons</taxon>
        <taxon>Gunneridae</taxon>
        <taxon>Pentapetalae</taxon>
        <taxon>asterids</taxon>
        <taxon>lamiids</taxon>
        <taxon>Lamiales</taxon>
        <taxon>Gesneriaceae</taxon>
        <taxon>Didymocarpoideae</taxon>
        <taxon>Trichosporeae</taxon>
        <taxon>Loxocarpinae</taxon>
        <taxon>Dorcoceras</taxon>
    </lineage>
</organism>
<dbReference type="EMBL" id="KQ999017">
    <property type="protein sequence ID" value="KZV42517.1"/>
    <property type="molecule type" value="Genomic_DNA"/>
</dbReference>
<evidence type="ECO:0000256" key="1">
    <source>
        <dbReference type="SAM" id="MobiDB-lite"/>
    </source>
</evidence>
<dbReference type="Proteomes" id="UP000250235">
    <property type="component" value="Unassembled WGS sequence"/>
</dbReference>
<gene>
    <name evidence="2" type="ORF">F511_36178</name>
</gene>
<accession>A0A2Z7C729</accession>
<reference evidence="2 3" key="1">
    <citation type="journal article" date="2015" name="Proc. Natl. Acad. Sci. U.S.A.">
        <title>The resurrection genome of Boea hygrometrica: A blueprint for survival of dehydration.</title>
        <authorList>
            <person name="Xiao L."/>
            <person name="Yang G."/>
            <person name="Zhang L."/>
            <person name="Yang X."/>
            <person name="Zhao S."/>
            <person name="Ji Z."/>
            <person name="Zhou Q."/>
            <person name="Hu M."/>
            <person name="Wang Y."/>
            <person name="Chen M."/>
            <person name="Xu Y."/>
            <person name="Jin H."/>
            <person name="Xiao X."/>
            <person name="Hu G."/>
            <person name="Bao F."/>
            <person name="Hu Y."/>
            <person name="Wan P."/>
            <person name="Li L."/>
            <person name="Deng X."/>
            <person name="Kuang T."/>
            <person name="Xiang C."/>
            <person name="Zhu J.K."/>
            <person name="Oliver M.J."/>
            <person name="He Y."/>
        </authorList>
    </citation>
    <scope>NUCLEOTIDE SEQUENCE [LARGE SCALE GENOMIC DNA]</scope>
    <source>
        <strain evidence="3">cv. XS01</strain>
    </source>
</reference>
<dbReference type="AlphaFoldDB" id="A0A2Z7C729"/>
<evidence type="ECO:0000313" key="3">
    <source>
        <dbReference type="Proteomes" id="UP000250235"/>
    </source>
</evidence>